<organism evidence="2 3">
    <name type="scientific">Fodinicola feengrottensis</name>
    <dbReference type="NCBI Taxonomy" id="435914"/>
    <lineage>
        <taxon>Bacteria</taxon>
        <taxon>Bacillati</taxon>
        <taxon>Actinomycetota</taxon>
        <taxon>Actinomycetes</taxon>
        <taxon>Mycobacteriales</taxon>
        <taxon>Fodinicola</taxon>
    </lineage>
</organism>
<dbReference type="Proteomes" id="UP001500618">
    <property type="component" value="Unassembled WGS sequence"/>
</dbReference>
<name>A0ABN2IYX9_9ACTN</name>
<sequence length="49" mass="5055">MDGRVKSVNGAARHGLDPATSLDAGTYGMRGVDLVRASPDKINIADVSV</sequence>
<comment type="caution">
    <text evidence="2">The sequence shown here is derived from an EMBL/GenBank/DDBJ whole genome shotgun (WGS) entry which is preliminary data.</text>
</comment>
<protein>
    <submittedName>
        <fullName evidence="2">Uncharacterized protein</fullName>
    </submittedName>
</protein>
<keyword evidence="3" id="KW-1185">Reference proteome</keyword>
<gene>
    <name evidence="2" type="ORF">GCM10009765_74440</name>
</gene>
<evidence type="ECO:0000313" key="2">
    <source>
        <dbReference type="EMBL" id="GAA1714613.1"/>
    </source>
</evidence>
<feature type="region of interest" description="Disordered" evidence="1">
    <location>
        <begin position="1"/>
        <end position="20"/>
    </location>
</feature>
<proteinExistence type="predicted"/>
<reference evidence="2 3" key="1">
    <citation type="journal article" date="2019" name="Int. J. Syst. Evol. Microbiol.">
        <title>The Global Catalogue of Microorganisms (GCM) 10K type strain sequencing project: providing services to taxonomists for standard genome sequencing and annotation.</title>
        <authorList>
            <consortium name="The Broad Institute Genomics Platform"/>
            <consortium name="The Broad Institute Genome Sequencing Center for Infectious Disease"/>
            <person name="Wu L."/>
            <person name="Ma J."/>
        </authorList>
    </citation>
    <scope>NUCLEOTIDE SEQUENCE [LARGE SCALE GENOMIC DNA]</scope>
    <source>
        <strain evidence="2 3">JCM 14718</strain>
    </source>
</reference>
<evidence type="ECO:0000256" key="1">
    <source>
        <dbReference type="SAM" id="MobiDB-lite"/>
    </source>
</evidence>
<evidence type="ECO:0000313" key="3">
    <source>
        <dbReference type="Proteomes" id="UP001500618"/>
    </source>
</evidence>
<dbReference type="EMBL" id="BAAANY010000039">
    <property type="protein sequence ID" value="GAA1714613.1"/>
    <property type="molecule type" value="Genomic_DNA"/>
</dbReference>
<accession>A0ABN2IYX9</accession>